<dbReference type="KEGG" id="seri:SERIO_v1c05550"/>
<feature type="domain" description="B3/B4 tRNA-binding" evidence="1">
    <location>
        <begin position="66"/>
        <end position="145"/>
    </location>
</feature>
<dbReference type="PANTHER" id="PTHR39209:SF2">
    <property type="entry name" value="CYTOPLASMIC PROTEIN"/>
    <property type="match status" value="1"/>
</dbReference>
<dbReference type="PANTHER" id="PTHR39209">
    <property type="match status" value="1"/>
</dbReference>
<accession>A0A0H3XMG9</accession>
<evidence type="ECO:0000313" key="3">
    <source>
        <dbReference type="Proteomes" id="UP000035661"/>
    </source>
</evidence>
<dbReference type="Proteomes" id="UP000035661">
    <property type="component" value="Chromosome"/>
</dbReference>
<dbReference type="GO" id="GO:0003723">
    <property type="term" value="F:RNA binding"/>
    <property type="evidence" value="ECO:0007669"/>
    <property type="project" value="InterPro"/>
</dbReference>
<organism evidence="2 3">
    <name type="scientific">Spiroplasma eriocheiris</name>
    <dbReference type="NCBI Taxonomy" id="315358"/>
    <lineage>
        <taxon>Bacteria</taxon>
        <taxon>Bacillati</taxon>
        <taxon>Mycoplasmatota</taxon>
        <taxon>Mollicutes</taxon>
        <taxon>Entomoplasmatales</taxon>
        <taxon>Spiroplasmataceae</taxon>
        <taxon>Spiroplasma</taxon>
    </lineage>
</organism>
<dbReference type="InterPro" id="IPR005146">
    <property type="entry name" value="B3/B4_tRNA-bd"/>
</dbReference>
<keyword evidence="3" id="KW-1185">Reference proteome</keyword>
<gene>
    <name evidence="2" type="ORF">SERIO_v1c05550</name>
</gene>
<keyword evidence="2" id="KW-0030">Aminoacyl-tRNA synthetase</keyword>
<dbReference type="PATRIC" id="fig|743698.3.peg.554"/>
<dbReference type="InterPro" id="IPR020825">
    <property type="entry name" value="Phe-tRNA_synthase-like_B3/B4"/>
</dbReference>
<reference evidence="2 3" key="1">
    <citation type="journal article" date="2015" name="Genome Biol. Evol.">
        <title>Found and Lost: The Fates of Horizontally Acquired Genes in Arthropod-Symbiotic Spiroplasma.</title>
        <authorList>
            <person name="Lo W.S."/>
            <person name="Gasparich G.E."/>
            <person name="Kuo C.H."/>
        </authorList>
    </citation>
    <scope>NUCLEOTIDE SEQUENCE [LARGE SCALE GENOMIC DNA]</scope>
    <source>
        <strain evidence="3">TDA-040725-5</strain>
    </source>
</reference>
<dbReference type="Gene3D" id="3.50.40.10">
    <property type="entry name" value="Phenylalanyl-trna Synthetase, Chain B, domain 3"/>
    <property type="match status" value="1"/>
</dbReference>
<sequence length="146" mass="16241">MKKIIIKDDFWAIFPAAKIGVVIAHNIDNYIHDTAQYQALLKAAQQSAQQYISAEEFTANPVIKTWRDAYQQFKTKKGARSSIEALLKRVKNNNAIRTINPLVDIYNSVSLKYGMPCGGEDIAKIVGDMLLTTATGNEEFTTLGSE</sequence>
<reference evidence="3" key="2">
    <citation type="submission" date="2015-06" db="EMBL/GenBank/DDBJ databases">
        <title>Complete genome sequence of Spiroplasma eriocheiris TDA-040725-5 (DSM 21848).</title>
        <authorList>
            <person name="Lo W.-S."/>
            <person name="Kuo C.-H."/>
        </authorList>
    </citation>
    <scope>NUCLEOTIDE SEQUENCE [LARGE SCALE GENOMIC DNA]</scope>
    <source>
        <strain evidence="3">TDA-040725-5</strain>
    </source>
</reference>
<dbReference type="GO" id="GO:0004826">
    <property type="term" value="F:phenylalanine-tRNA ligase activity"/>
    <property type="evidence" value="ECO:0007669"/>
    <property type="project" value="InterPro"/>
</dbReference>
<dbReference type="EMBL" id="CP011856">
    <property type="protein sequence ID" value="AKM54127.1"/>
    <property type="molecule type" value="Genomic_DNA"/>
</dbReference>
<proteinExistence type="predicted"/>
<dbReference type="AlphaFoldDB" id="A0A0H3XMG9"/>
<keyword evidence="2" id="KW-0436">Ligase</keyword>
<evidence type="ECO:0000259" key="1">
    <source>
        <dbReference type="Pfam" id="PF03483"/>
    </source>
</evidence>
<protein>
    <submittedName>
        <fullName evidence="2">tRNA synthetase subunit beta</fullName>
    </submittedName>
</protein>
<dbReference type="Pfam" id="PF03483">
    <property type="entry name" value="B3_4"/>
    <property type="match status" value="1"/>
</dbReference>
<name>A0A0H3XMG9_9MOLU</name>
<evidence type="ECO:0000313" key="2">
    <source>
        <dbReference type="EMBL" id="AKM54127.1"/>
    </source>
</evidence>
<dbReference type="SUPFAM" id="SSF56037">
    <property type="entry name" value="PheT/TilS domain"/>
    <property type="match status" value="1"/>
</dbReference>